<keyword evidence="7 9" id="KW-0464">Manganese</keyword>
<dbReference type="HAMAP" id="MF_01038">
    <property type="entry name" value="GpmI"/>
    <property type="match status" value="1"/>
</dbReference>
<dbReference type="GO" id="GO:0030145">
    <property type="term" value="F:manganese ion binding"/>
    <property type="evidence" value="ECO:0007669"/>
    <property type="project" value="UniProtKB-UniRule"/>
</dbReference>
<dbReference type="PIRSF" id="PIRSF001492">
    <property type="entry name" value="IPGAM"/>
    <property type="match status" value="1"/>
</dbReference>
<dbReference type="GO" id="GO:0004619">
    <property type="term" value="F:phosphoglycerate mutase activity"/>
    <property type="evidence" value="ECO:0007669"/>
    <property type="project" value="UniProtKB-UniRule"/>
</dbReference>
<comment type="pathway">
    <text evidence="3 9">Carbohydrate degradation; glycolysis; pyruvate from D-glyceraldehyde 3-phosphate: step 3/5.</text>
</comment>
<evidence type="ECO:0000256" key="5">
    <source>
        <dbReference type="ARBA" id="ARBA00022723"/>
    </source>
</evidence>
<evidence type="ECO:0000256" key="11">
    <source>
        <dbReference type="PIRSR" id="PIRSR001492-1"/>
    </source>
</evidence>
<dbReference type="CDD" id="cd16010">
    <property type="entry name" value="iPGM"/>
    <property type="match status" value="1"/>
</dbReference>
<dbReference type="PANTHER" id="PTHR31637">
    <property type="entry name" value="2,3-BISPHOSPHOGLYCERATE-INDEPENDENT PHOSPHOGLYCERATE MUTASE"/>
    <property type="match status" value="1"/>
</dbReference>
<evidence type="ECO:0000256" key="13">
    <source>
        <dbReference type="PIRSR" id="PIRSR001492-3"/>
    </source>
</evidence>
<proteinExistence type="inferred from homology"/>
<comment type="function">
    <text evidence="2 9">Catalyzes the interconversion of 2-phosphoglycerate and 3-phosphoglycerate.</text>
</comment>
<evidence type="ECO:0000256" key="1">
    <source>
        <dbReference type="ARBA" id="ARBA00000370"/>
    </source>
</evidence>
<keyword evidence="6 9" id="KW-0324">Glycolysis</keyword>
<protein>
    <recommendedName>
        <fullName evidence="9 10">2,3-bisphosphoglycerate-independent phosphoglycerate mutase</fullName>
        <shortName evidence="9">BPG-independent PGAM</shortName>
        <shortName evidence="9">Phosphoglyceromutase</shortName>
        <shortName evidence="9">iPGM</shortName>
        <ecNumber evidence="9 10">5.4.2.12</ecNumber>
    </recommendedName>
</protein>
<feature type="binding site" evidence="9 13">
    <location>
        <position position="446"/>
    </location>
    <ligand>
        <name>Mn(2+)</name>
        <dbReference type="ChEBI" id="CHEBI:29035"/>
        <label>2</label>
    </ligand>
</feature>
<evidence type="ECO:0000256" key="7">
    <source>
        <dbReference type="ARBA" id="ARBA00023211"/>
    </source>
</evidence>
<gene>
    <name evidence="9" type="primary">gpmI</name>
    <name evidence="16" type="ORF">HN018_05595</name>
</gene>
<feature type="binding site" evidence="9 13">
    <location>
        <position position="20"/>
    </location>
    <ligand>
        <name>Mn(2+)</name>
        <dbReference type="ChEBI" id="CHEBI:29035"/>
        <label>2</label>
    </ligand>
</feature>
<evidence type="ECO:0000259" key="15">
    <source>
        <dbReference type="Pfam" id="PF06415"/>
    </source>
</evidence>
<dbReference type="FunFam" id="3.40.1450.10:FF:000002">
    <property type="entry name" value="2,3-bisphosphoglycerate-independent phosphoglycerate mutase"/>
    <property type="match status" value="1"/>
</dbReference>
<dbReference type="InterPro" id="IPR011258">
    <property type="entry name" value="BPG-indep_PGM_N"/>
</dbReference>
<feature type="binding site" evidence="9 13">
    <location>
        <position position="70"/>
    </location>
    <ligand>
        <name>Mn(2+)</name>
        <dbReference type="ChEBI" id="CHEBI:29035"/>
        <label>2</label>
    </ligand>
</feature>
<dbReference type="InterPro" id="IPR036646">
    <property type="entry name" value="PGAM_B_sf"/>
</dbReference>
<dbReference type="GO" id="GO:0006096">
    <property type="term" value="P:glycolytic process"/>
    <property type="evidence" value="ECO:0007669"/>
    <property type="project" value="UniProtKB-UniRule"/>
</dbReference>
<evidence type="ECO:0000256" key="3">
    <source>
        <dbReference type="ARBA" id="ARBA00004798"/>
    </source>
</evidence>
<dbReference type="KEGG" id="lck:HN018_05595"/>
<reference evidence="16 17" key="1">
    <citation type="journal article" date="2014" name="World J. Microbiol. Biotechnol.">
        <title>Biodiversity and physiological characteristics of Antarctic and Arctic lichens-associated bacteria.</title>
        <authorList>
            <person name="Lee Y.M."/>
            <person name="Kim E.H."/>
            <person name="Lee H.K."/>
            <person name="Hong S.G."/>
        </authorList>
    </citation>
    <scope>NUCLEOTIDE SEQUENCE [LARGE SCALE GENOMIC DNA]</scope>
    <source>
        <strain evidence="16 17">PAMC 26569</strain>
    </source>
</reference>
<evidence type="ECO:0000256" key="12">
    <source>
        <dbReference type="PIRSR" id="PIRSR001492-2"/>
    </source>
</evidence>
<feature type="binding site" evidence="9 13">
    <location>
        <position position="408"/>
    </location>
    <ligand>
        <name>Mn(2+)</name>
        <dbReference type="ChEBI" id="CHEBI:29035"/>
        <label>1</label>
    </ligand>
</feature>
<evidence type="ECO:0000313" key="17">
    <source>
        <dbReference type="Proteomes" id="UP000500767"/>
    </source>
</evidence>
<evidence type="ECO:0000256" key="4">
    <source>
        <dbReference type="ARBA" id="ARBA00008819"/>
    </source>
</evidence>
<feature type="binding site" evidence="9 12">
    <location>
        <begin position="160"/>
        <end position="161"/>
    </location>
    <ligand>
        <name>substrate</name>
    </ligand>
</feature>
<feature type="active site" description="Phosphoserine intermediate" evidence="9 11">
    <location>
        <position position="70"/>
    </location>
</feature>
<accession>A0A6M8HML4</accession>
<evidence type="ECO:0000256" key="9">
    <source>
        <dbReference type="HAMAP-Rule" id="MF_01038"/>
    </source>
</evidence>
<dbReference type="Pfam" id="PF01676">
    <property type="entry name" value="Metalloenzyme"/>
    <property type="match status" value="1"/>
</dbReference>
<sequence length="514" mass="55010">MPATIPTRQARRPVMLVILDGFGWREDSTENAVAQAETPNFDRLWAQGPRSFLRTCGHDVGLPLGQMGNSEVGHLNIGAGRVVMQELPRITMAVEDGSLAQAPALRALIASLHETGGTAHLMGLVSPGGVHSHQTHAAALAHILVDAGVPVAFHIFTDGRDTPPQSARADVAELRRSLPPQVQLATISGRYYAMDRDKRWERVQMAYNAIVSAHGPRDQDPDQVLEAAYASGITDEFVPPTVLHGYDGMQDGDGIVSFNFRADRIRQLMNAILDVEFSGFPRETPPQLAGVVAMTRYSDDLADRLGVLFAPQNLEDLLGEVVARAGRRQLRMAETEKFPHVTYFLNGGREALLPGEDRIMVPSPKVATYDLQPEMSAPELTDKAVAAIGTGQYDLIVLNYANPDMVGHTGNLQAAIKAVETVDAGLGRLVAAVDAQGGVLLATADHGNCEMMRDPVTGEPHTAHTLNAVPLVLSGRVNSTLADGRLADLAPTILALMGLEQPLAMTGQSLIAGG</sequence>
<dbReference type="Pfam" id="PF06415">
    <property type="entry name" value="iPGM_N"/>
    <property type="match status" value="1"/>
</dbReference>
<feature type="binding site" evidence="9 12">
    <location>
        <position position="131"/>
    </location>
    <ligand>
        <name>substrate</name>
    </ligand>
</feature>
<comment type="catalytic activity">
    <reaction evidence="1 9">
        <text>(2R)-2-phosphoglycerate = (2R)-3-phosphoglycerate</text>
        <dbReference type="Rhea" id="RHEA:15901"/>
        <dbReference type="ChEBI" id="CHEBI:58272"/>
        <dbReference type="ChEBI" id="CHEBI:58289"/>
        <dbReference type="EC" id="5.4.2.12"/>
    </reaction>
</comment>
<feature type="binding site" evidence="9 12">
    <location>
        <begin position="261"/>
        <end position="264"/>
    </location>
    <ligand>
        <name>substrate</name>
    </ligand>
</feature>
<evidence type="ECO:0000256" key="2">
    <source>
        <dbReference type="ARBA" id="ARBA00002315"/>
    </source>
</evidence>
<dbReference type="UniPathway" id="UPA00109">
    <property type="reaction ID" value="UER00186"/>
</dbReference>
<feature type="binding site" evidence="9 13">
    <location>
        <position position="404"/>
    </location>
    <ligand>
        <name>Mn(2+)</name>
        <dbReference type="ChEBI" id="CHEBI:29035"/>
        <label>1</label>
    </ligand>
</feature>
<comment type="cofactor">
    <cofactor evidence="9">
        <name>Mn(2+)</name>
        <dbReference type="ChEBI" id="CHEBI:29035"/>
    </cofactor>
    <text evidence="9">Binds 2 manganese ions per subunit.</text>
</comment>
<dbReference type="PANTHER" id="PTHR31637:SF0">
    <property type="entry name" value="2,3-BISPHOSPHOGLYCERATE-INDEPENDENT PHOSPHOGLYCERATE MUTASE"/>
    <property type="match status" value="1"/>
</dbReference>
<dbReference type="InterPro" id="IPR017850">
    <property type="entry name" value="Alkaline_phosphatase_core_sf"/>
</dbReference>
<organism evidence="16 17">
    <name type="scientific">Lichenicola cladoniae</name>
    <dbReference type="NCBI Taxonomy" id="1484109"/>
    <lineage>
        <taxon>Bacteria</taxon>
        <taxon>Pseudomonadati</taxon>
        <taxon>Pseudomonadota</taxon>
        <taxon>Alphaproteobacteria</taxon>
        <taxon>Acetobacterales</taxon>
        <taxon>Acetobacteraceae</taxon>
        <taxon>Lichenicola</taxon>
    </lineage>
</organism>
<evidence type="ECO:0000259" key="14">
    <source>
        <dbReference type="Pfam" id="PF01676"/>
    </source>
</evidence>
<dbReference type="SUPFAM" id="SSF64158">
    <property type="entry name" value="2,3-Bisphosphoglycerate-independent phosphoglycerate mutase, substrate-binding domain"/>
    <property type="match status" value="1"/>
</dbReference>
<keyword evidence="17" id="KW-1185">Reference proteome</keyword>
<keyword evidence="8 9" id="KW-0413">Isomerase</keyword>
<dbReference type="GO" id="GO:0005829">
    <property type="term" value="C:cytosol"/>
    <property type="evidence" value="ECO:0007669"/>
    <property type="project" value="TreeGrafter"/>
</dbReference>
<dbReference type="Gene3D" id="3.40.1450.10">
    <property type="entry name" value="BPG-independent phosphoglycerate mutase, domain B"/>
    <property type="match status" value="1"/>
</dbReference>
<dbReference type="Gene3D" id="3.40.720.10">
    <property type="entry name" value="Alkaline Phosphatase, subunit A"/>
    <property type="match status" value="1"/>
</dbReference>
<evidence type="ECO:0000256" key="10">
    <source>
        <dbReference type="NCBIfam" id="TIGR01307"/>
    </source>
</evidence>
<feature type="binding site" evidence="9 13">
    <location>
        <position position="445"/>
    </location>
    <ligand>
        <name>Mn(2+)</name>
        <dbReference type="ChEBI" id="CHEBI:29035"/>
        <label>2</label>
    </ligand>
</feature>
<feature type="binding site" evidence="9 12">
    <location>
        <position position="190"/>
    </location>
    <ligand>
        <name>substrate</name>
    </ligand>
</feature>
<dbReference type="EMBL" id="CP053708">
    <property type="protein sequence ID" value="QKE89588.1"/>
    <property type="molecule type" value="Genomic_DNA"/>
</dbReference>
<dbReference type="InterPro" id="IPR006124">
    <property type="entry name" value="Metalloenzyme"/>
</dbReference>
<evidence type="ECO:0000256" key="6">
    <source>
        <dbReference type="ARBA" id="ARBA00023152"/>
    </source>
</evidence>
<feature type="domain" description="Metalloenzyme" evidence="14">
    <location>
        <begin position="13"/>
        <end position="500"/>
    </location>
</feature>
<evidence type="ECO:0000256" key="8">
    <source>
        <dbReference type="ARBA" id="ARBA00023235"/>
    </source>
</evidence>
<evidence type="ECO:0000313" key="16">
    <source>
        <dbReference type="EMBL" id="QKE89588.1"/>
    </source>
</evidence>
<dbReference type="AlphaFoldDB" id="A0A6M8HML4"/>
<name>A0A6M8HML4_9PROT</name>
<comment type="subunit">
    <text evidence="9">Monomer.</text>
</comment>
<feature type="binding site" evidence="9 12">
    <location>
        <position position="196"/>
    </location>
    <ligand>
        <name>substrate</name>
    </ligand>
</feature>
<dbReference type="GO" id="GO:0006007">
    <property type="term" value="P:glucose catabolic process"/>
    <property type="evidence" value="ECO:0007669"/>
    <property type="project" value="InterPro"/>
</dbReference>
<comment type="similarity">
    <text evidence="4 9">Belongs to the BPG-independent phosphoglycerate mutase family.</text>
</comment>
<dbReference type="InterPro" id="IPR005995">
    <property type="entry name" value="Pgm_bpd_ind"/>
</dbReference>
<feature type="binding site" evidence="9 13">
    <location>
        <position position="464"/>
    </location>
    <ligand>
        <name>Mn(2+)</name>
        <dbReference type="ChEBI" id="CHEBI:29035"/>
        <label>1</label>
    </ligand>
</feature>
<dbReference type="SUPFAM" id="SSF53649">
    <property type="entry name" value="Alkaline phosphatase-like"/>
    <property type="match status" value="1"/>
</dbReference>
<dbReference type="NCBIfam" id="TIGR01307">
    <property type="entry name" value="pgm_bpd_ind"/>
    <property type="match status" value="1"/>
</dbReference>
<dbReference type="EC" id="5.4.2.12" evidence="9 10"/>
<feature type="binding site" evidence="9 12">
    <location>
        <position position="337"/>
    </location>
    <ligand>
        <name>substrate</name>
    </ligand>
</feature>
<keyword evidence="5 9" id="KW-0479">Metal-binding</keyword>
<feature type="domain" description="BPG-independent PGAM N-terminal" evidence="15">
    <location>
        <begin position="90"/>
        <end position="298"/>
    </location>
</feature>
<dbReference type="RefSeq" id="WP_171834580.1">
    <property type="nucleotide sequence ID" value="NZ_CP053708.1"/>
</dbReference>
<dbReference type="Proteomes" id="UP000500767">
    <property type="component" value="Chromosome"/>
</dbReference>